<dbReference type="Gene3D" id="3.30.450.50">
    <property type="entry name" value="Longin domain"/>
    <property type="match status" value="1"/>
</dbReference>
<dbReference type="OrthoDB" id="190375at2759"/>
<dbReference type="SUPFAM" id="SSF52540">
    <property type="entry name" value="P-loop containing nucleoside triphosphate hydrolases"/>
    <property type="match status" value="1"/>
</dbReference>
<dbReference type="AlphaFoldDB" id="A0A154NY69"/>
<dbReference type="EMBL" id="KQ434773">
    <property type="protein sequence ID" value="KZC03968.1"/>
    <property type="molecule type" value="Genomic_DNA"/>
</dbReference>
<evidence type="ECO:0000259" key="2">
    <source>
        <dbReference type="PROSITE" id="PS50892"/>
    </source>
</evidence>
<evidence type="ECO:0000313" key="4">
    <source>
        <dbReference type="Proteomes" id="UP000076502"/>
    </source>
</evidence>
<dbReference type="InterPro" id="IPR027417">
    <property type="entry name" value="P-loop_NTPase"/>
</dbReference>
<protein>
    <submittedName>
        <fullName evidence="3">Spermatogenesis-associated protein 17</fullName>
    </submittedName>
</protein>
<dbReference type="PROSITE" id="PS50892">
    <property type="entry name" value="V_SNARE"/>
    <property type="match status" value="1"/>
</dbReference>
<dbReference type="PROSITE" id="PS50096">
    <property type="entry name" value="IQ"/>
    <property type="match status" value="3"/>
</dbReference>
<dbReference type="STRING" id="178035.A0A154NY69"/>
<name>A0A154NY69_DUFNO</name>
<dbReference type="SUPFAM" id="SSF58038">
    <property type="entry name" value="SNARE fusion complex"/>
    <property type="match status" value="1"/>
</dbReference>
<gene>
    <name evidence="3" type="ORF">WN55_01228</name>
</gene>
<dbReference type="CDD" id="cd15843">
    <property type="entry name" value="R-SNARE"/>
    <property type="match status" value="1"/>
</dbReference>
<keyword evidence="4" id="KW-1185">Reference proteome</keyword>
<feature type="domain" description="V-SNARE coiled-coil homology" evidence="2">
    <location>
        <begin position="139"/>
        <end position="202"/>
    </location>
</feature>
<organism evidence="3 4">
    <name type="scientific">Dufourea novaeangliae</name>
    <name type="common">Sweat bee</name>
    <dbReference type="NCBI Taxonomy" id="178035"/>
    <lineage>
        <taxon>Eukaryota</taxon>
        <taxon>Metazoa</taxon>
        <taxon>Ecdysozoa</taxon>
        <taxon>Arthropoda</taxon>
        <taxon>Hexapoda</taxon>
        <taxon>Insecta</taxon>
        <taxon>Pterygota</taxon>
        <taxon>Neoptera</taxon>
        <taxon>Endopterygota</taxon>
        <taxon>Hymenoptera</taxon>
        <taxon>Apocrita</taxon>
        <taxon>Aculeata</taxon>
        <taxon>Apoidea</taxon>
        <taxon>Anthophila</taxon>
        <taxon>Halictidae</taxon>
        <taxon>Rophitinae</taxon>
        <taxon>Dufourea</taxon>
    </lineage>
</organism>
<proteinExistence type="predicted"/>
<sequence length="535" mass="63440">MSKTVHYALVAFWEKSGCKIVADYPAKKDPAYRAIALSTVDGLKSLENDKISLDRGKYTVHVLIGELHYACLTSKPECPSSAANLESCTQMFLEKLRSVYRELPILADLSRDLTSLAVIDLSTPLRKLVEEYNQQEIDLIPKLEGELAEIRKALMDGVQKLIDRGQRLEELVRKTQSLQIMPRNHDRTVFGSHEFPTMVSVLRFTTDLIELQEEIKLRDDLAESIRREHFIAARKIQAWIRGILTRNHLRLLHKSAITIQRHWRGYCVRIFADRYLVERVHQMWQDYYDRMATRIQAIWRGYWVRKTVLDIPKMRRWLANVYTKNGETVENMKKFRRYEIEHIERVIECESMQWILFILFKLHHLLRTKQRPGVITRIDKSRFTFIEEMLKCFEYRQYTGKNVNCCRDCDIDPKRSLIFRGTYYERCEREIREIEKDLQAGAVPIFRSFPYEEQEKLTRKETKWYREASLHNRCETTLNKLEQKVKREAPIPKIESNCDVSCVGVDELYDEIKRMDCQLNKIQIKCPIHNIVLTR</sequence>
<evidence type="ECO:0000256" key="1">
    <source>
        <dbReference type="PROSITE-ProRule" id="PRU00290"/>
    </source>
</evidence>
<dbReference type="InterPro" id="IPR000048">
    <property type="entry name" value="IQ_motif_EF-hand-BS"/>
</dbReference>
<dbReference type="InterPro" id="IPR042855">
    <property type="entry name" value="V_SNARE_CC"/>
</dbReference>
<dbReference type="SMART" id="SM00015">
    <property type="entry name" value="IQ"/>
    <property type="match status" value="3"/>
</dbReference>
<dbReference type="Gene3D" id="1.20.5.190">
    <property type="match status" value="1"/>
</dbReference>
<dbReference type="CDD" id="cd23767">
    <property type="entry name" value="IQCD"/>
    <property type="match status" value="2"/>
</dbReference>
<reference evidence="3 4" key="1">
    <citation type="submission" date="2015-07" db="EMBL/GenBank/DDBJ databases">
        <title>The genome of Dufourea novaeangliae.</title>
        <authorList>
            <person name="Pan H."/>
            <person name="Kapheim K."/>
        </authorList>
    </citation>
    <scope>NUCLEOTIDE SEQUENCE [LARGE SCALE GENOMIC DNA]</scope>
    <source>
        <strain evidence="3">0120121106</strain>
        <tissue evidence="3">Whole body</tissue>
    </source>
</reference>
<accession>A0A154NY69</accession>
<dbReference type="Proteomes" id="UP000076502">
    <property type="component" value="Unassembled WGS sequence"/>
</dbReference>
<dbReference type="Pfam" id="PF00612">
    <property type="entry name" value="IQ"/>
    <property type="match status" value="3"/>
</dbReference>
<evidence type="ECO:0000313" key="3">
    <source>
        <dbReference type="EMBL" id="KZC03968.1"/>
    </source>
</evidence>
<keyword evidence="1" id="KW-0175">Coiled coil</keyword>